<dbReference type="SUPFAM" id="SSF81606">
    <property type="entry name" value="PP2C-like"/>
    <property type="match status" value="1"/>
</dbReference>
<gene>
    <name evidence="1" type="ORF">RF11_15580</name>
</gene>
<dbReference type="AlphaFoldDB" id="A0A0C2I7W2"/>
<evidence type="ECO:0000313" key="1">
    <source>
        <dbReference type="EMBL" id="KII61323.1"/>
    </source>
</evidence>
<name>A0A0C2I7W2_THEKT</name>
<organism evidence="1 2">
    <name type="scientific">Thelohanellus kitauei</name>
    <name type="common">Myxosporean</name>
    <dbReference type="NCBI Taxonomy" id="669202"/>
    <lineage>
        <taxon>Eukaryota</taxon>
        <taxon>Metazoa</taxon>
        <taxon>Cnidaria</taxon>
        <taxon>Myxozoa</taxon>
        <taxon>Myxosporea</taxon>
        <taxon>Bivalvulida</taxon>
        <taxon>Platysporina</taxon>
        <taxon>Myxobolidae</taxon>
        <taxon>Thelohanellus</taxon>
    </lineage>
</organism>
<accession>A0A0C2I7W2</accession>
<dbReference type="InterPro" id="IPR036457">
    <property type="entry name" value="PPM-type-like_dom_sf"/>
</dbReference>
<dbReference type="EMBL" id="JWZT01005340">
    <property type="protein sequence ID" value="KII61323.1"/>
    <property type="molecule type" value="Genomic_DNA"/>
</dbReference>
<evidence type="ECO:0008006" key="3">
    <source>
        <dbReference type="Google" id="ProtNLM"/>
    </source>
</evidence>
<dbReference type="OrthoDB" id="10264738at2759"/>
<proteinExistence type="predicted"/>
<evidence type="ECO:0000313" key="2">
    <source>
        <dbReference type="Proteomes" id="UP000031668"/>
    </source>
</evidence>
<keyword evidence="2" id="KW-1185">Reference proteome</keyword>
<dbReference type="Gene3D" id="3.60.40.10">
    <property type="entry name" value="PPM-type phosphatase domain"/>
    <property type="match status" value="1"/>
</dbReference>
<dbReference type="Proteomes" id="UP000031668">
    <property type="component" value="Unassembled WGS sequence"/>
</dbReference>
<comment type="caution">
    <text evidence="1">The sequence shown here is derived from an EMBL/GenBank/DDBJ whole genome shotgun (WGS) entry which is preliminary data.</text>
</comment>
<reference evidence="1 2" key="1">
    <citation type="journal article" date="2014" name="Genome Biol. Evol.">
        <title>The genome of the myxosporean Thelohanellus kitauei shows adaptations to nutrient acquisition within its fish host.</title>
        <authorList>
            <person name="Yang Y."/>
            <person name="Xiong J."/>
            <person name="Zhou Z."/>
            <person name="Huo F."/>
            <person name="Miao W."/>
            <person name="Ran C."/>
            <person name="Liu Y."/>
            <person name="Zhang J."/>
            <person name="Feng J."/>
            <person name="Wang M."/>
            <person name="Wang M."/>
            <person name="Wang L."/>
            <person name="Yao B."/>
        </authorList>
    </citation>
    <scope>NUCLEOTIDE SEQUENCE [LARGE SCALE GENOMIC DNA]</scope>
    <source>
        <strain evidence="1">Wuqing</strain>
    </source>
</reference>
<protein>
    <recommendedName>
        <fullName evidence="3">PPM-type phosphatase domain-containing protein</fullName>
    </recommendedName>
</protein>
<sequence>MITGAEERCGQSSTFLDLGQKSNPKGEWTYVNDIALFTDRPPLSYFGVYNDKNESHTSHFLAIFARWYISFYLATYLEDSETYDIQTLLDVIKSSILKLNKINVSRYPIANSGSSILVCIRIENHLLVTYMGDSAMYIVKNDGKYISGTPNANRFVSLVEVGKVTVIHPNLITLQEGSYRIVERTVFPYFRDSSLKQDIYEPDVFSYEIQQSDSYLILGSNNFFEVSKIDRISQLSAFSNPEKFLEMFKRFFNENDLKNTTGFLIKLNNDA</sequence>